<sequence>MTASGSPGSWSTARDGRMDFRPSRTAGATPGATRALCRRNRPLGRTSAINGMKNRSARTPQLHEISAHTTAGLPRDRAAHCCRRPCCPRRVTRRPHTRLRHSHLGCPHHGQGPDRLPAGVRVHLPRDQLRRPALRQAGRRRIRPAPAGLHPEQGQLHHQQQQPDRQGLPKRQLHRPARLRRARRRDHRRPALLPAQRHHPLAEEQRHPLRRLTTAEGQPPRVRAAARPAPSIRQPARALPGLRAWSSPAL</sequence>
<protein>
    <submittedName>
        <fullName evidence="2">Uncharacterized protein</fullName>
    </submittedName>
</protein>
<reference evidence="2" key="1">
    <citation type="submission" date="2021-05" db="EMBL/GenBank/DDBJ databases">
        <authorList>
            <person name="Arsene-Ploetze F."/>
        </authorList>
    </citation>
    <scope>NUCLEOTIDE SEQUENCE</scope>
    <source>
        <strain evidence="2">DSM 42138</strain>
    </source>
</reference>
<feature type="region of interest" description="Disordered" evidence="1">
    <location>
        <begin position="1"/>
        <end position="62"/>
    </location>
</feature>
<feature type="region of interest" description="Disordered" evidence="1">
    <location>
        <begin position="145"/>
        <end position="250"/>
    </location>
</feature>
<gene>
    <name evidence="2" type="ORF">SCOCK_690023</name>
</gene>
<feature type="compositionally biased region" description="Low complexity" evidence="1">
    <location>
        <begin position="24"/>
        <end position="35"/>
    </location>
</feature>
<feature type="compositionally biased region" description="Basic residues" evidence="1">
    <location>
        <begin position="171"/>
        <end position="190"/>
    </location>
</feature>
<evidence type="ECO:0000256" key="1">
    <source>
        <dbReference type="SAM" id="MobiDB-lite"/>
    </source>
</evidence>
<dbReference type="EMBL" id="CAJSLV010000102">
    <property type="protein sequence ID" value="CAG6398306.1"/>
    <property type="molecule type" value="Genomic_DNA"/>
</dbReference>
<evidence type="ECO:0000313" key="2">
    <source>
        <dbReference type="EMBL" id="CAG6398306.1"/>
    </source>
</evidence>
<organism evidence="2 3">
    <name type="scientific">Actinacidiphila cocklensis</name>
    <dbReference type="NCBI Taxonomy" id="887465"/>
    <lineage>
        <taxon>Bacteria</taxon>
        <taxon>Bacillati</taxon>
        <taxon>Actinomycetota</taxon>
        <taxon>Actinomycetes</taxon>
        <taxon>Kitasatosporales</taxon>
        <taxon>Streptomycetaceae</taxon>
        <taxon>Actinacidiphila</taxon>
    </lineage>
</organism>
<keyword evidence="3" id="KW-1185">Reference proteome</keyword>
<feature type="compositionally biased region" description="Low complexity" evidence="1">
    <location>
        <begin position="219"/>
        <end position="238"/>
    </location>
</feature>
<evidence type="ECO:0000313" key="3">
    <source>
        <dbReference type="Proteomes" id="UP001152519"/>
    </source>
</evidence>
<feature type="compositionally biased region" description="Low complexity" evidence="1">
    <location>
        <begin position="145"/>
        <end position="166"/>
    </location>
</feature>
<dbReference type="AlphaFoldDB" id="A0A9W4GVH4"/>
<name>A0A9W4GVH4_9ACTN</name>
<feature type="compositionally biased region" description="Polar residues" evidence="1">
    <location>
        <begin position="1"/>
        <end position="12"/>
    </location>
</feature>
<dbReference type="Proteomes" id="UP001152519">
    <property type="component" value="Unassembled WGS sequence"/>
</dbReference>
<accession>A0A9W4GVH4</accession>
<comment type="caution">
    <text evidence="2">The sequence shown here is derived from an EMBL/GenBank/DDBJ whole genome shotgun (WGS) entry which is preliminary data.</text>
</comment>
<proteinExistence type="predicted"/>
<feature type="region of interest" description="Disordered" evidence="1">
    <location>
        <begin position="100"/>
        <end position="120"/>
    </location>
</feature>